<evidence type="ECO:0000313" key="1">
    <source>
        <dbReference type="EMBL" id="RAI73522.1"/>
    </source>
</evidence>
<evidence type="ECO:0000313" key="2">
    <source>
        <dbReference type="Proteomes" id="UP000249016"/>
    </source>
</evidence>
<name>A0A327NEF9_9BACT</name>
<reference evidence="1 2" key="1">
    <citation type="submission" date="2018-06" db="EMBL/GenBank/DDBJ databases">
        <title>Spirosoma sp. HMF3257 Genome sequencing and assembly.</title>
        <authorList>
            <person name="Kang H."/>
            <person name="Cha I."/>
            <person name="Kim H."/>
            <person name="Kang J."/>
            <person name="Joh K."/>
        </authorList>
    </citation>
    <scope>NUCLEOTIDE SEQUENCE [LARGE SCALE GENOMIC DNA]</scope>
    <source>
        <strain evidence="1 2">HMF3257</strain>
    </source>
</reference>
<comment type="caution">
    <text evidence="1">The sequence shown here is derived from an EMBL/GenBank/DDBJ whole genome shotgun (WGS) entry which is preliminary data.</text>
</comment>
<sequence length="187" mass="21803">MELTAYLKQIVGISPELEYEIDQSFAREVFPKRHKLLLPDNLSQKVYFFEQGLARAYYIRHDGKDITHHFFLTNSFSMAIENIFYGRPAPYGLELLEKSVVRSINYADLEKIIDRHHNLEKVMRTLLIEILKTFSDRLNALQFQSAQERYANLLAQYPSILQQVPLGHIASYLGITQQTLSVIRAQR</sequence>
<dbReference type="InterPro" id="IPR018490">
    <property type="entry name" value="cNMP-bd_dom_sf"/>
</dbReference>
<dbReference type="OrthoDB" id="680421at2"/>
<dbReference type="InterPro" id="IPR014710">
    <property type="entry name" value="RmlC-like_jellyroll"/>
</dbReference>
<dbReference type="SUPFAM" id="SSF51206">
    <property type="entry name" value="cAMP-binding domain-like"/>
    <property type="match status" value="1"/>
</dbReference>
<dbReference type="EMBL" id="QLII01000001">
    <property type="protein sequence ID" value="RAI73522.1"/>
    <property type="molecule type" value="Genomic_DNA"/>
</dbReference>
<organism evidence="1 2">
    <name type="scientific">Spirosoma telluris</name>
    <dbReference type="NCBI Taxonomy" id="2183553"/>
    <lineage>
        <taxon>Bacteria</taxon>
        <taxon>Pseudomonadati</taxon>
        <taxon>Bacteroidota</taxon>
        <taxon>Cytophagia</taxon>
        <taxon>Cytophagales</taxon>
        <taxon>Cytophagaceae</taxon>
        <taxon>Spirosoma</taxon>
    </lineage>
</organism>
<dbReference type="AlphaFoldDB" id="A0A327NEF9"/>
<dbReference type="RefSeq" id="WP_111340401.1">
    <property type="nucleotide sequence ID" value="NZ_QLII01000001.1"/>
</dbReference>
<protein>
    <submittedName>
        <fullName evidence="1">Crp/Fnr family transcriptional regulator</fullName>
    </submittedName>
</protein>
<proteinExistence type="predicted"/>
<keyword evidence="2" id="KW-1185">Reference proteome</keyword>
<gene>
    <name evidence="1" type="ORF">HMF3257_02135</name>
</gene>
<dbReference type="Gene3D" id="2.60.120.10">
    <property type="entry name" value="Jelly Rolls"/>
    <property type="match status" value="1"/>
</dbReference>
<accession>A0A327NEF9</accession>
<dbReference type="Proteomes" id="UP000249016">
    <property type="component" value="Unassembled WGS sequence"/>
</dbReference>